<reference evidence="3" key="1">
    <citation type="submission" date="2023-07" db="EMBL/GenBank/DDBJ databases">
        <title>Genomic Encyclopedia of Type Strains, Phase IV (KMG-IV): sequencing the most valuable type-strain genomes for metagenomic binning, comparative biology and taxonomic classification.</title>
        <authorList>
            <person name="Goeker M."/>
        </authorList>
    </citation>
    <scope>NUCLEOTIDE SEQUENCE [LARGE SCALE GENOMIC DNA]</scope>
    <source>
        <strain evidence="3">JSM 076093</strain>
    </source>
</reference>
<dbReference type="Proteomes" id="UP001226720">
    <property type="component" value="Unassembled WGS sequence"/>
</dbReference>
<protein>
    <submittedName>
        <fullName evidence="3">N-acetylmuramoyl-L-alanine amidase</fullName>
        <ecNumber evidence="3">3.5.1.28</ecNumber>
    </submittedName>
</protein>
<dbReference type="RefSeq" id="WP_301551260.1">
    <property type="nucleotide sequence ID" value="NZ_JAQRMZ010000003.1"/>
</dbReference>
<dbReference type="Pfam" id="PF07486">
    <property type="entry name" value="Hydrolase_2"/>
    <property type="match status" value="1"/>
</dbReference>
<feature type="chain" id="PRO_5045881490" evidence="1">
    <location>
        <begin position="28"/>
        <end position="202"/>
    </location>
</feature>
<comment type="caution">
    <text evidence="3">The sequence shown here is derived from an EMBL/GenBank/DDBJ whole genome shotgun (WGS) entry which is preliminary data.</text>
</comment>
<evidence type="ECO:0000256" key="1">
    <source>
        <dbReference type="SAM" id="SignalP"/>
    </source>
</evidence>
<dbReference type="EMBL" id="JAUSWM010000003">
    <property type="protein sequence ID" value="MDQ0483040.1"/>
    <property type="molecule type" value="Genomic_DNA"/>
</dbReference>
<dbReference type="Gene3D" id="6.20.240.60">
    <property type="match status" value="1"/>
</dbReference>
<dbReference type="InterPro" id="IPR011105">
    <property type="entry name" value="Cell_wall_hydrolase_SleB"/>
</dbReference>
<proteinExistence type="predicted"/>
<dbReference type="Gene3D" id="1.10.10.2520">
    <property type="entry name" value="Cell wall hydrolase SleB, domain 1"/>
    <property type="match status" value="1"/>
</dbReference>
<evidence type="ECO:0000259" key="2">
    <source>
        <dbReference type="Pfam" id="PF07486"/>
    </source>
</evidence>
<evidence type="ECO:0000313" key="4">
    <source>
        <dbReference type="Proteomes" id="UP001226720"/>
    </source>
</evidence>
<organism evidence="3 4">
    <name type="scientific">Guptibacillus hwajinpoensis</name>
    <dbReference type="NCBI Taxonomy" id="208199"/>
    <lineage>
        <taxon>Bacteria</taxon>
        <taxon>Bacillati</taxon>
        <taxon>Bacillota</taxon>
        <taxon>Bacilli</taxon>
        <taxon>Bacillales</taxon>
        <taxon>Guptibacillaceae</taxon>
        <taxon>Guptibacillus</taxon>
    </lineage>
</organism>
<accession>A0ABU0K2Z8</accession>
<gene>
    <name evidence="3" type="ORF">QO000_002012</name>
</gene>
<keyword evidence="3" id="KW-0378">Hydrolase</keyword>
<dbReference type="GO" id="GO:0008745">
    <property type="term" value="F:N-acetylmuramoyl-L-alanine amidase activity"/>
    <property type="evidence" value="ECO:0007669"/>
    <property type="project" value="UniProtKB-EC"/>
</dbReference>
<dbReference type="GeneID" id="301326733"/>
<keyword evidence="1" id="KW-0732">Signal</keyword>
<dbReference type="InterPro" id="IPR042047">
    <property type="entry name" value="SleB_dom1"/>
</dbReference>
<sequence length="202" mass="22423">MIKSLSILLTMSLLLTLFSAQSHHVEAKTMIKAGTSVFEEEMTVPEYTLPEPDTKQDVALLLNLPVKHMNDVKQVTKDQLSVTKYSVEEIEMLAKLINGEARGESFEGKVAVAAVTVNRVSSSEFPNSIEEVIFQSGAYTAVSDGQYDRKPGKDAYKAVYTALTGEDPSSGALFYYNPETATDNWIRSRHIIKEIGKHVFTR</sequence>
<name>A0ABU0K2Z8_9BACL</name>
<dbReference type="EC" id="3.5.1.28" evidence="3"/>
<feature type="signal peptide" evidence="1">
    <location>
        <begin position="1"/>
        <end position="27"/>
    </location>
</feature>
<feature type="domain" description="Cell wall hydrolase SleB" evidence="2">
    <location>
        <begin position="103"/>
        <end position="200"/>
    </location>
</feature>
<evidence type="ECO:0000313" key="3">
    <source>
        <dbReference type="EMBL" id="MDQ0483040.1"/>
    </source>
</evidence>
<keyword evidence="4" id="KW-1185">Reference proteome</keyword>